<organism evidence="9 10">
    <name type="scientific">Malus baccata</name>
    <name type="common">Siberian crab apple</name>
    <name type="synonym">Pyrus baccata</name>
    <dbReference type="NCBI Taxonomy" id="106549"/>
    <lineage>
        <taxon>Eukaryota</taxon>
        <taxon>Viridiplantae</taxon>
        <taxon>Streptophyta</taxon>
        <taxon>Embryophyta</taxon>
        <taxon>Tracheophyta</taxon>
        <taxon>Spermatophyta</taxon>
        <taxon>Magnoliopsida</taxon>
        <taxon>eudicotyledons</taxon>
        <taxon>Gunneridae</taxon>
        <taxon>Pentapetalae</taxon>
        <taxon>rosids</taxon>
        <taxon>fabids</taxon>
        <taxon>Rosales</taxon>
        <taxon>Rosaceae</taxon>
        <taxon>Amygdaloideae</taxon>
        <taxon>Maleae</taxon>
        <taxon>Malus</taxon>
    </lineage>
</organism>
<reference evidence="9 10" key="1">
    <citation type="journal article" date="2019" name="G3 (Bethesda)">
        <title>Sequencing of a Wild Apple (Malus baccata) Genome Unravels the Differences Between Cultivated and Wild Apple Species Regarding Disease Resistance and Cold Tolerance.</title>
        <authorList>
            <person name="Chen X."/>
        </authorList>
    </citation>
    <scope>NUCLEOTIDE SEQUENCE [LARGE SCALE GENOMIC DNA]</scope>
    <source>
        <strain evidence="10">cv. Shandingzi</strain>
        <tissue evidence="9">Leaves</tissue>
    </source>
</reference>
<evidence type="ECO:0000256" key="1">
    <source>
        <dbReference type="ARBA" id="ARBA00012513"/>
    </source>
</evidence>
<keyword evidence="10" id="KW-1185">Reference proteome</keyword>
<name>A0A540N1U6_MALBA</name>
<dbReference type="Proteomes" id="UP000315295">
    <property type="component" value="Unassembled WGS sequence"/>
</dbReference>
<dbReference type="STRING" id="106549.A0A540N1U6"/>
<keyword evidence="5" id="KW-0418">Kinase</keyword>
<dbReference type="EMBL" id="VIEB01000129">
    <property type="protein sequence ID" value="TQE05038.1"/>
    <property type="molecule type" value="Genomic_DNA"/>
</dbReference>
<dbReference type="PANTHER" id="PTHR45637">
    <property type="entry name" value="FLIPPASE KINASE 1-RELATED"/>
    <property type="match status" value="1"/>
</dbReference>
<comment type="catalytic activity">
    <reaction evidence="8">
        <text>L-seryl-[protein] + ATP = O-phospho-L-seryl-[protein] + ADP + H(+)</text>
        <dbReference type="Rhea" id="RHEA:17989"/>
        <dbReference type="Rhea" id="RHEA-COMP:9863"/>
        <dbReference type="Rhea" id="RHEA-COMP:11604"/>
        <dbReference type="ChEBI" id="CHEBI:15378"/>
        <dbReference type="ChEBI" id="CHEBI:29999"/>
        <dbReference type="ChEBI" id="CHEBI:30616"/>
        <dbReference type="ChEBI" id="CHEBI:83421"/>
        <dbReference type="ChEBI" id="CHEBI:456216"/>
        <dbReference type="EC" id="2.7.11.1"/>
    </reaction>
</comment>
<evidence type="ECO:0000256" key="4">
    <source>
        <dbReference type="ARBA" id="ARBA00022741"/>
    </source>
</evidence>
<evidence type="ECO:0000313" key="10">
    <source>
        <dbReference type="Proteomes" id="UP000315295"/>
    </source>
</evidence>
<comment type="caution">
    <text evidence="9">The sequence shown here is derived from an EMBL/GenBank/DDBJ whole genome shotgun (WGS) entry which is preliminary data.</text>
</comment>
<evidence type="ECO:0000256" key="5">
    <source>
        <dbReference type="ARBA" id="ARBA00022777"/>
    </source>
</evidence>
<keyword evidence="4" id="KW-0547">Nucleotide-binding</keyword>
<gene>
    <name evidence="9" type="ORF">C1H46_009330</name>
</gene>
<keyword evidence="3" id="KW-0808">Transferase</keyword>
<evidence type="ECO:0000256" key="8">
    <source>
        <dbReference type="ARBA" id="ARBA00048679"/>
    </source>
</evidence>
<dbReference type="EC" id="2.7.11.1" evidence="1"/>
<evidence type="ECO:0000256" key="6">
    <source>
        <dbReference type="ARBA" id="ARBA00022840"/>
    </source>
</evidence>
<dbReference type="AlphaFoldDB" id="A0A540N1U6"/>
<comment type="catalytic activity">
    <reaction evidence="7">
        <text>L-threonyl-[protein] + ATP = O-phospho-L-threonyl-[protein] + ADP + H(+)</text>
        <dbReference type="Rhea" id="RHEA:46608"/>
        <dbReference type="Rhea" id="RHEA-COMP:11060"/>
        <dbReference type="Rhea" id="RHEA-COMP:11605"/>
        <dbReference type="ChEBI" id="CHEBI:15378"/>
        <dbReference type="ChEBI" id="CHEBI:30013"/>
        <dbReference type="ChEBI" id="CHEBI:30616"/>
        <dbReference type="ChEBI" id="CHEBI:61977"/>
        <dbReference type="ChEBI" id="CHEBI:456216"/>
        <dbReference type="EC" id="2.7.11.1"/>
    </reaction>
</comment>
<dbReference type="GO" id="GO:0005524">
    <property type="term" value="F:ATP binding"/>
    <property type="evidence" value="ECO:0007669"/>
    <property type="project" value="UniProtKB-KW"/>
</dbReference>
<dbReference type="GO" id="GO:0004674">
    <property type="term" value="F:protein serine/threonine kinase activity"/>
    <property type="evidence" value="ECO:0007669"/>
    <property type="project" value="UniProtKB-KW"/>
</dbReference>
<evidence type="ECO:0000256" key="7">
    <source>
        <dbReference type="ARBA" id="ARBA00047899"/>
    </source>
</evidence>
<keyword evidence="6" id="KW-0067">ATP-binding</keyword>
<accession>A0A540N1U6</accession>
<evidence type="ECO:0000256" key="2">
    <source>
        <dbReference type="ARBA" id="ARBA00022527"/>
    </source>
</evidence>
<proteinExistence type="predicted"/>
<evidence type="ECO:0000256" key="3">
    <source>
        <dbReference type="ARBA" id="ARBA00022679"/>
    </source>
</evidence>
<protein>
    <recommendedName>
        <fullName evidence="1">non-specific serine/threonine protein kinase</fullName>
        <ecNumber evidence="1">2.7.11.1</ecNumber>
    </recommendedName>
</protein>
<evidence type="ECO:0000313" key="9">
    <source>
        <dbReference type="EMBL" id="TQE05038.1"/>
    </source>
</evidence>
<sequence length="90" mass="10217">MSNLSFNSRQSSSISVCSSATEACMHSFAHKPHKANQAAWEAMRWLRSSKRRVGLEHFCLLRRLGSKDIGNVYICQIRNPIVGYRSAFMP</sequence>
<keyword evidence="2" id="KW-0723">Serine/threonine-protein kinase</keyword>